<dbReference type="Pfam" id="PF09388">
    <property type="entry name" value="SpoOE-like"/>
    <property type="match status" value="1"/>
</dbReference>
<reference evidence="1 2" key="1">
    <citation type="submission" date="2017-09" db="EMBL/GenBank/DDBJ databases">
        <title>Large-scale bioinformatics analysis of Bacillus genomes uncovers conserved roles of natural products in bacterial physiology.</title>
        <authorList>
            <consortium name="Agbiome Team Llc"/>
            <person name="Bleich R.M."/>
            <person name="Grubbs K.J."/>
            <person name="Santa Maria K.C."/>
            <person name="Allen S.E."/>
            <person name="Farag S."/>
            <person name="Shank E.A."/>
            <person name="Bowers A."/>
        </authorList>
    </citation>
    <scope>NUCLEOTIDE SEQUENCE [LARGE SCALE GENOMIC DNA]</scope>
    <source>
        <strain evidence="1 2">AFS083043</strain>
    </source>
</reference>
<dbReference type="InterPro" id="IPR018540">
    <property type="entry name" value="Spo0E-like"/>
</dbReference>
<dbReference type="AlphaFoldDB" id="A0A2B0LGG0"/>
<comment type="caution">
    <text evidence="1">The sequence shown here is derived from an EMBL/GenBank/DDBJ whole genome shotgun (WGS) entry which is preliminary data.</text>
</comment>
<name>A0A2B0LGG0_BACCE</name>
<dbReference type="SUPFAM" id="SSF140500">
    <property type="entry name" value="BAS1536-like"/>
    <property type="match status" value="1"/>
</dbReference>
<dbReference type="EMBL" id="NUWN01000098">
    <property type="protein sequence ID" value="PFK31092.1"/>
    <property type="molecule type" value="Genomic_DNA"/>
</dbReference>
<dbReference type="InterPro" id="IPR036638">
    <property type="entry name" value="HLH_DNA-bd_sf"/>
</dbReference>
<protein>
    <submittedName>
        <fullName evidence="1">Aspartyl-phosphate phosphatase Spo0E family protein</fullName>
    </submittedName>
</protein>
<dbReference type="GO" id="GO:0046983">
    <property type="term" value="F:protein dimerization activity"/>
    <property type="evidence" value="ECO:0007669"/>
    <property type="project" value="InterPro"/>
</dbReference>
<dbReference type="GO" id="GO:0043937">
    <property type="term" value="P:regulation of sporulation"/>
    <property type="evidence" value="ECO:0007669"/>
    <property type="project" value="InterPro"/>
</dbReference>
<dbReference type="Proteomes" id="UP000242656">
    <property type="component" value="Unassembled WGS sequence"/>
</dbReference>
<accession>A0A2B0LGG0</accession>
<gene>
    <name evidence="1" type="ORF">COI93_21460</name>
</gene>
<evidence type="ECO:0000313" key="1">
    <source>
        <dbReference type="EMBL" id="PFK31092.1"/>
    </source>
</evidence>
<evidence type="ECO:0000313" key="2">
    <source>
        <dbReference type="Proteomes" id="UP000242656"/>
    </source>
</evidence>
<dbReference type="PANTHER" id="PTHR41263">
    <property type="entry name" value="ASPARTYL-PHOSPHATE PHOSPHATASE YISI"/>
    <property type="match status" value="1"/>
</dbReference>
<dbReference type="InterPro" id="IPR037208">
    <property type="entry name" value="Spo0E-like_sf"/>
</dbReference>
<dbReference type="Gene3D" id="4.10.280.10">
    <property type="entry name" value="Helix-loop-helix DNA-binding domain"/>
    <property type="match status" value="1"/>
</dbReference>
<proteinExistence type="predicted"/>
<dbReference type="PANTHER" id="PTHR41263:SF1">
    <property type="entry name" value="ASPARTYL-PHOSPHATE PHOSPHATASE YISI"/>
    <property type="match status" value="1"/>
</dbReference>
<dbReference type="RefSeq" id="WP_098492464.1">
    <property type="nucleotide sequence ID" value="NZ_NUWN01000098.1"/>
</dbReference>
<dbReference type="InterPro" id="IPR053028">
    <property type="entry name" value="Spo0E-like_phosphatase"/>
</dbReference>
<sequence length="93" mass="11356">MFTAKRRYTMEKLSRDIHMKREEMIHLGLTNGLNSRETIQVSQELDKLILQYQRYKEQQAPRWLAFVKRPFFQIEYEGKSSAFWKMFVTAFMK</sequence>
<organism evidence="1 2">
    <name type="scientific">Bacillus cereus</name>
    <dbReference type="NCBI Taxonomy" id="1396"/>
    <lineage>
        <taxon>Bacteria</taxon>
        <taxon>Bacillati</taxon>
        <taxon>Bacillota</taxon>
        <taxon>Bacilli</taxon>
        <taxon>Bacillales</taxon>
        <taxon>Bacillaceae</taxon>
        <taxon>Bacillus</taxon>
        <taxon>Bacillus cereus group</taxon>
    </lineage>
</organism>